<dbReference type="CDD" id="cd06582">
    <property type="entry name" value="TM_PBP1_LivH_like"/>
    <property type="match status" value="1"/>
</dbReference>
<dbReference type="CDD" id="cd06581">
    <property type="entry name" value="TM_PBP1_LivM_like"/>
    <property type="match status" value="1"/>
</dbReference>
<feature type="transmembrane region" description="Helical" evidence="10">
    <location>
        <begin position="587"/>
        <end position="611"/>
    </location>
</feature>
<feature type="transmembrane region" description="Helical" evidence="10">
    <location>
        <begin position="390"/>
        <end position="409"/>
    </location>
</feature>
<dbReference type="Pfam" id="PF00005">
    <property type="entry name" value="ABC_tran"/>
    <property type="match status" value="1"/>
</dbReference>
<feature type="transmembrane region" description="Helical" evidence="10">
    <location>
        <begin position="267"/>
        <end position="288"/>
    </location>
</feature>
<sequence>MHTVLQLAITGLGSGAATALLALGLVLTYRGSGVVNFAQGAIATSAAYTFLVLVEEDWSTLPAAAVSVAIAVAIGVAFQVLVLRNLRTAPPMAKVIATIGLLVTLVALVPLVFGDEWRPPVELVDRTAIDLGFGDPAFVFPFDRLVFLLVAIAATVVLWAIYRFTTFGRATRALADNERAVTLLGYSTDTLAVINWGLGAALAGGAGVLLASLVQQTPMSYTLILGGAIAAALIANFRSFAVTLVACLLLGSVQAVVQSIAPDLTAVTTIGGWGELIPLIVIVVVMVVRGRSIPVRGALLETVLPAAPAIRSPLRFAAIGIAVGLVWMIVVPAAWVAPSTISLIGGLVCLSLVVLTGYLGQVSLAQMFLAGSGAFFAAQAASSLPFPIPLLIGGLAAVPIGWLLALPALRIRGINLAVVTMAAAFAADAAFFTDFRLAGGSSFERPSLGGIELNPVTSPRSFAVVVLIVVLLLCLGVAWLRRSHIGLRLLAVRANERGAAALGLSNARAKLVAFGISAFIAGVSGALLGYQAERLSYDNFGAFLSLVIVSTAYMAGIGAIPSVFIGGLLVSGGLLASWLHFPGVAGQIVQVLGGVGVMLTVIMHPSGLALLPHDMREKLQRRRIAHVKDGAEAAPVPEPRADGEKEPVADAPSRSVSVASLLTHRDDRRSLVAEHMTLSYGAVTAVNDVSLVVPPGQLVGLIGPNGAGKTSTIDALTGFAPGTRGSVRLGEVEIGGWPAHKRARAGLIRTFQGLEIFDDLTVRENLEVAQRGIARGSSVSVDDALAAFDLRADAERAAASLPQGERRMLALARALACGPEVLVLDEPAAGLDSDESAHLGTLLRGVVDSGLGVLLVDHDMSLVLTVCDHVLVMDFGHVIATGDPNSIRRDELVLSAYLGG</sequence>
<feature type="transmembrane region" description="Helical" evidence="10">
    <location>
        <begin position="316"/>
        <end position="335"/>
    </location>
</feature>
<evidence type="ECO:0000259" key="11">
    <source>
        <dbReference type="PROSITE" id="PS50893"/>
    </source>
</evidence>
<dbReference type="InterPro" id="IPR051120">
    <property type="entry name" value="ABC_AA/LPS_Transport"/>
</dbReference>
<feature type="transmembrane region" description="Helical" evidence="10">
    <location>
        <begin position="145"/>
        <end position="162"/>
    </location>
</feature>
<keyword evidence="2" id="KW-0813">Transport</keyword>
<dbReference type="PANTHER" id="PTHR45772:SF11">
    <property type="entry name" value="HIGH-AFFINITY BRANCHED-CHAIN AMINO ACID TRANSPORT ATP-BINDING PROTEIN LIVG"/>
    <property type="match status" value="1"/>
</dbReference>
<feature type="transmembrane region" description="Helical" evidence="10">
    <location>
        <begin position="511"/>
        <end position="530"/>
    </location>
</feature>
<accession>A0ABP8RXN8</accession>
<evidence type="ECO:0000256" key="7">
    <source>
        <dbReference type="ARBA" id="ARBA00022989"/>
    </source>
</evidence>
<evidence type="ECO:0000256" key="3">
    <source>
        <dbReference type="ARBA" id="ARBA00022475"/>
    </source>
</evidence>
<evidence type="ECO:0000256" key="5">
    <source>
        <dbReference type="ARBA" id="ARBA00022741"/>
    </source>
</evidence>
<protein>
    <submittedName>
        <fullName evidence="12">Branched-chain amino acid ABC transporter permease/ATP-binding protein</fullName>
    </submittedName>
</protein>
<evidence type="ECO:0000256" key="8">
    <source>
        <dbReference type="ARBA" id="ARBA00023136"/>
    </source>
</evidence>
<proteinExistence type="predicted"/>
<keyword evidence="13" id="KW-1185">Reference proteome</keyword>
<name>A0ABP8RXN8_9PSEU</name>
<feature type="transmembrane region" description="Helical" evidence="10">
    <location>
        <begin position="95"/>
        <end position="113"/>
    </location>
</feature>
<keyword evidence="4 10" id="KW-0812">Transmembrane</keyword>
<keyword evidence="8 10" id="KW-0472">Membrane</keyword>
<dbReference type="InterPro" id="IPR043428">
    <property type="entry name" value="LivM-like"/>
</dbReference>
<feature type="transmembrane region" description="Helical" evidence="10">
    <location>
        <begin position="34"/>
        <end position="54"/>
    </location>
</feature>
<dbReference type="SUPFAM" id="SSF52540">
    <property type="entry name" value="P-loop containing nucleoside triphosphate hydrolases"/>
    <property type="match status" value="1"/>
</dbReference>
<dbReference type="Gene3D" id="3.40.50.300">
    <property type="entry name" value="P-loop containing nucleotide triphosphate hydrolases"/>
    <property type="match status" value="1"/>
</dbReference>
<evidence type="ECO:0000256" key="4">
    <source>
        <dbReference type="ARBA" id="ARBA00022692"/>
    </source>
</evidence>
<evidence type="ECO:0000256" key="10">
    <source>
        <dbReference type="SAM" id="Phobius"/>
    </source>
</evidence>
<evidence type="ECO:0000256" key="6">
    <source>
        <dbReference type="ARBA" id="ARBA00022840"/>
    </source>
</evidence>
<evidence type="ECO:0000313" key="13">
    <source>
        <dbReference type="Proteomes" id="UP001501598"/>
    </source>
</evidence>
<evidence type="ECO:0000256" key="9">
    <source>
        <dbReference type="SAM" id="MobiDB-lite"/>
    </source>
</evidence>
<dbReference type="InterPro" id="IPR027417">
    <property type="entry name" value="P-loop_NTPase"/>
</dbReference>
<feature type="compositionally biased region" description="Basic and acidic residues" evidence="9">
    <location>
        <begin position="639"/>
        <end position="648"/>
    </location>
</feature>
<dbReference type="Proteomes" id="UP001501598">
    <property type="component" value="Unassembled WGS sequence"/>
</dbReference>
<dbReference type="PANTHER" id="PTHR45772">
    <property type="entry name" value="CONSERVED COMPONENT OF ABC TRANSPORTER FOR NATURAL AMINO ACIDS-RELATED"/>
    <property type="match status" value="1"/>
</dbReference>
<keyword evidence="7 10" id="KW-1133">Transmembrane helix</keyword>
<feature type="region of interest" description="Disordered" evidence="9">
    <location>
        <begin position="628"/>
        <end position="650"/>
    </location>
</feature>
<organism evidence="12 13">
    <name type="scientific">Pseudonocardia xishanensis</name>
    <dbReference type="NCBI Taxonomy" id="630995"/>
    <lineage>
        <taxon>Bacteria</taxon>
        <taxon>Bacillati</taxon>
        <taxon>Actinomycetota</taxon>
        <taxon>Actinomycetes</taxon>
        <taxon>Pseudonocardiales</taxon>
        <taxon>Pseudonocardiaceae</taxon>
        <taxon>Pseudonocardia</taxon>
    </lineage>
</organism>
<keyword evidence="6" id="KW-0067">ATP-binding</keyword>
<dbReference type="CDD" id="cd03219">
    <property type="entry name" value="ABC_Mj1267_LivG_branched"/>
    <property type="match status" value="1"/>
</dbReference>
<comment type="caution">
    <text evidence="12">The sequence shown here is derived from an EMBL/GenBank/DDBJ whole genome shotgun (WGS) entry which is preliminary data.</text>
</comment>
<dbReference type="EMBL" id="BAABGT010000076">
    <property type="protein sequence ID" value="GAA4553685.1"/>
    <property type="molecule type" value="Genomic_DNA"/>
</dbReference>
<dbReference type="Pfam" id="PF02653">
    <property type="entry name" value="BPD_transp_2"/>
    <property type="match status" value="2"/>
</dbReference>
<dbReference type="RefSeq" id="WP_345423420.1">
    <property type="nucleotide sequence ID" value="NZ_BAABGT010000076.1"/>
</dbReference>
<dbReference type="InterPro" id="IPR003593">
    <property type="entry name" value="AAA+_ATPase"/>
</dbReference>
<reference evidence="13" key="1">
    <citation type="journal article" date="2019" name="Int. J. Syst. Evol. Microbiol.">
        <title>The Global Catalogue of Microorganisms (GCM) 10K type strain sequencing project: providing services to taxonomists for standard genome sequencing and annotation.</title>
        <authorList>
            <consortium name="The Broad Institute Genomics Platform"/>
            <consortium name="The Broad Institute Genome Sequencing Center for Infectious Disease"/>
            <person name="Wu L."/>
            <person name="Ma J."/>
        </authorList>
    </citation>
    <scope>NUCLEOTIDE SEQUENCE [LARGE SCALE GENOMIC DNA]</scope>
    <source>
        <strain evidence="13">JCM 17906</strain>
    </source>
</reference>
<dbReference type="InterPro" id="IPR001851">
    <property type="entry name" value="ABC_transp_permease"/>
</dbReference>
<comment type="subcellular location">
    <subcellularLocation>
        <location evidence="1">Cell membrane</location>
        <topology evidence="1">Multi-pass membrane protein</topology>
    </subcellularLocation>
</comment>
<dbReference type="SMART" id="SM00382">
    <property type="entry name" value="AAA"/>
    <property type="match status" value="1"/>
</dbReference>
<feature type="transmembrane region" description="Helical" evidence="10">
    <location>
        <begin position="193"/>
        <end position="213"/>
    </location>
</feature>
<feature type="transmembrane region" description="Helical" evidence="10">
    <location>
        <begin position="563"/>
        <end position="581"/>
    </location>
</feature>
<evidence type="ECO:0000256" key="1">
    <source>
        <dbReference type="ARBA" id="ARBA00004651"/>
    </source>
</evidence>
<evidence type="ECO:0000256" key="2">
    <source>
        <dbReference type="ARBA" id="ARBA00022448"/>
    </source>
</evidence>
<gene>
    <name evidence="12" type="ORF">GCM10023175_50180</name>
</gene>
<feature type="domain" description="ABC transporter" evidence="11">
    <location>
        <begin position="671"/>
        <end position="900"/>
    </location>
</feature>
<dbReference type="InterPro" id="IPR003439">
    <property type="entry name" value="ABC_transporter-like_ATP-bd"/>
</dbReference>
<feature type="transmembrane region" description="Helical" evidence="10">
    <location>
        <begin position="462"/>
        <end position="480"/>
    </location>
</feature>
<keyword evidence="5" id="KW-0547">Nucleotide-binding</keyword>
<feature type="transmembrane region" description="Helical" evidence="10">
    <location>
        <begin position="341"/>
        <end position="360"/>
    </location>
</feature>
<evidence type="ECO:0000313" key="12">
    <source>
        <dbReference type="EMBL" id="GAA4553685.1"/>
    </source>
</evidence>
<dbReference type="PROSITE" id="PS50893">
    <property type="entry name" value="ABC_TRANSPORTER_2"/>
    <property type="match status" value="1"/>
</dbReference>
<feature type="transmembrane region" description="Helical" evidence="10">
    <location>
        <begin position="60"/>
        <end position="83"/>
    </location>
</feature>
<feature type="transmembrane region" description="Helical" evidence="10">
    <location>
        <begin position="416"/>
        <end position="433"/>
    </location>
</feature>
<keyword evidence="3" id="KW-1003">Cell membrane</keyword>
<feature type="transmembrane region" description="Helical" evidence="10">
    <location>
        <begin position="6"/>
        <end position="27"/>
    </location>
</feature>